<dbReference type="Gene3D" id="3.40.50.1820">
    <property type="entry name" value="alpha/beta hydrolase"/>
    <property type="match status" value="1"/>
</dbReference>
<reference evidence="1 2" key="1">
    <citation type="submission" date="2020-02" db="EMBL/GenBank/DDBJ databases">
        <authorList>
            <person name="Kim M.K."/>
        </authorList>
    </citation>
    <scope>NUCLEOTIDE SEQUENCE [LARGE SCALE GENOMIC DNA]</scope>
    <source>
        <strain evidence="1 2">BT327</strain>
    </source>
</reference>
<dbReference type="EMBL" id="JAAGWD010000005">
    <property type="protein sequence ID" value="NEM98494.1"/>
    <property type="molecule type" value="Genomic_DNA"/>
</dbReference>
<dbReference type="InterPro" id="IPR029058">
    <property type="entry name" value="AB_hydrolase_fold"/>
</dbReference>
<sequence>MNINIPGLRNSGPNHWQSLWEAAYPEKFYRINQSNWEQPDCEQWTARLEQELQKFDLHEVMLIGHSVGCATIVNWYHRFGKTIKGSLLVAPSDVDNQDYPKYITGFSPLPLQKLPFPTIVVASTNDHVVNYSRAKYFADCWGSDLVTLKNAGHIEPKSGYGLWDQGLELIAQLRKQTIVL</sequence>
<dbReference type="Proteomes" id="UP000474777">
    <property type="component" value="Unassembled WGS sequence"/>
</dbReference>
<name>A0A6B3LYH2_9BACT</name>
<keyword evidence="2" id="KW-1185">Reference proteome</keyword>
<dbReference type="AlphaFoldDB" id="A0A6B3LYH2"/>
<evidence type="ECO:0000313" key="1">
    <source>
        <dbReference type="EMBL" id="NEM98494.1"/>
    </source>
</evidence>
<accession>A0A6B3LYH2</accession>
<dbReference type="SUPFAM" id="SSF53474">
    <property type="entry name" value="alpha/beta-Hydrolases"/>
    <property type="match status" value="1"/>
</dbReference>
<organism evidence="1 2">
    <name type="scientific">Pontibacter burrus</name>
    <dbReference type="NCBI Taxonomy" id="2704466"/>
    <lineage>
        <taxon>Bacteria</taxon>
        <taxon>Pseudomonadati</taxon>
        <taxon>Bacteroidota</taxon>
        <taxon>Cytophagia</taxon>
        <taxon>Cytophagales</taxon>
        <taxon>Hymenobacteraceae</taxon>
        <taxon>Pontibacter</taxon>
    </lineage>
</organism>
<comment type="caution">
    <text evidence="1">The sequence shown here is derived from an EMBL/GenBank/DDBJ whole genome shotgun (WGS) entry which is preliminary data.</text>
</comment>
<dbReference type="InterPro" id="IPR010662">
    <property type="entry name" value="RBBP9/YdeN"/>
</dbReference>
<proteinExistence type="predicted"/>
<dbReference type="Pfam" id="PF06821">
    <property type="entry name" value="Ser_hydrolase"/>
    <property type="match status" value="1"/>
</dbReference>
<gene>
    <name evidence="1" type="ORF">GXP69_12385</name>
</gene>
<dbReference type="GO" id="GO:0016787">
    <property type="term" value="F:hydrolase activity"/>
    <property type="evidence" value="ECO:0007669"/>
    <property type="project" value="UniProtKB-KW"/>
</dbReference>
<dbReference type="RefSeq" id="WP_163915388.1">
    <property type="nucleotide sequence ID" value="NZ_JAAGWD010000005.1"/>
</dbReference>
<evidence type="ECO:0000313" key="2">
    <source>
        <dbReference type="Proteomes" id="UP000474777"/>
    </source>
</evidence>
<keyword evidence="1" id="KW-0378">Hydrolase</keyword>
<protein>
    <submittedName>
        <fullName evidence="1">Serine hydrolase family protein</fullName>
    </submittedName>
</protein>